<keyword evidence="1" id="KW-1133">Transmembrane helix</keyword>
<dbReference type="RefSeq" id="WP_092672522.1">
    <property type="nucleotide sequence ID" value="NZ_BMDN01000001.1"/>
</dbReference>
<dbReference type="AlphaFoldDB" id="A0A1H1WYZ4"/>
<dbReference type="OrthoDB" id="4207784at2"/>
<evidence type="ECO:0000313" key="3">
    <source>
        <dbReference type="EMBL" id="SDT01419.1"/>
    </source>
</evidence>
<evidence type="ECO:0000313" key="5">
    <source>
        <dbReference type="Proteomes" id="UP000893823"/>
    </source>
</evidence>
<reference evidence="2" key="3">
    <citation type="submission" date="2022-06" db="EMBL/GenBank/DDBJ databases">
        <title>Genomic Encyclopedia of Type Strains, Phase III (KMG-III): the genomes of soil and plant-associated and newly described type strains.</title>
        <authorList>
            <person name="Whitman W."/>
        </authorList>
    </citation>
    <scope>NUCLEOTIDE SEQUENCE</scope>
    <source>
        <strain evidence="2">CPCC 202695</strain>
    </source>
</reference>
<protein>
    <submittedName>
        <fullName evidence="3">Uncharacterized protein</fullName>
    </submittedName>
</protein>
<dbReference type="Proteomes" id="UP000893823">
    <property type="component" value="Unassembled WGS sequence"/>
</dbReference>
<gene>
    <name evidence="2" type="ORF">BCL57_000416</name>
    <name evidence="3" type="ORF">SAMN04489721_2342</name>
</gene>
<feature type="transmembrane region" description="Helical" evidence="1">
    <location>
        <begin position="158"/>
        <end position="184"/>
    </location>
</feature>
<reference evidence="4" key="1">
    <citation type="submission" date="2016-10" db="EMBL/GenBank/DDBJ databases">
        <authorList>
            <person name="Varghese N."/>
            <person name="Submissions S."/>
        </authorList>
    </citation>
    <scope>NUCLEOTIDE SEQUENCE [LARGE SCALE GENOMIC DNA]</scope>
    <source>
        <strain evidence="4">CPCC 202695</strain>
    </source>
</reference>
<organism evidence="3 4">
    <name type="scientific">Agromyces flavus</name>
    <dbReference type="NCBI Taxonomy" id="589382"/>
    <lineage>
        <taxon>Bacteria</taxon>
        <taxon>Bacillati</taxon>
        <taxon>Actinomycetota</taxon>
        <taxon>Actinomycetes</taxon>
        <taxon>Micrococcales</taxon>
        <taxon>Microbacteriaceae</taxon>
        <taxon>Agromyces</taxon>
    </lineage>
</organism>
<dbReference type="EMBL" id="LT629755">
    <property type="protein sequence ID" value="SDT01419.1"/>
    <property type="molecule type" value="Genomic_DNA"/>
</dbReference>
<reference evidence="3" key="2">
    <citation type="submission" date="2016-10" db="EMBL/GenBank/DDBJ databases">
        <authorList>
            <person name="de Groot N.N."/>
        </authorList>
    </citation>
    <scope>NUCLEOTIDE SEQUENCE [LARGE SCALE GENOMIC DNA]</scope>
    <source>
        <strain evidence="3">CPCC 202695</strain>
    </source>
</reference>
<name>A0A1H1WYZ4_9MICO</name>
<keyword evidence="1" id="KW-0472">Membrane</keyword>
<sequence>MNSTRDLTESLIAELEPHLADTAYTISRTERGFEVLLDLADAKWWMPLSRNGLEQTFAYQVAVDEAARNYSVNDVSRTIEWKVGVGGQEMIPSFGAGVSRRSGSITTYQRKIEIGISDRGAVEPVVDIAFDSAAVKKKIHEAASRLGLNRTLSRDQRIGLWFGIGGLGIAAATVLMIVVVEVFVRP</sequence>
<evidence type="ECO:0000313" key="2">
    <source>
        <dbReference type="EMBL" id="MCP2366274.1"/>
    </source>
</evidence>
<keyword evidence="1" id="KW-0812">Transmembrane</keyword>
<dbReference type="Proteomes" id="UP000199482">
    <property type="component" value="Chromosome I"/>
</dbReference>
<evidence type="ECO:0000256" key="1">
    <source>
        <dbReference type="SAM" id="Phobius"/>
    </source>
</evidence>
<evidence type="ECO:0000313" key="4">
    <source>
        <dbReference type="Proteomes" id="UP000199482"/>
    </source>
</evidence>
<keyword evidence="5" id="KW-1185">Reference proteome</keyword>
<dbReference type="EMBL" id="SODL02000001">
    <property type="protein sequence ID" value="MCP2366274.1"/>
    <property type="molecule type" value="Genomic_DNA"/>
</dbReference>
<accession>A0A1H1WYZ4</accession>
<proteinExistence type="predicted"/>